<dbReference type="PROSITE" id="PS50294">
    <property type="entry name" value="WD_REPEATS_REGION"/>
    <property type="match status" value="1"/>
</dbReference>
<dbReference type="SMART" id="SM00320">
    <property type="entry name" value="WD40"/>
    <property type="match status" value="1"/>
</dbReference>
<dbReference type="EMBL" id="KZ678132">
    <property type="protein sequence ID" value="PSN69678.1"/>
    <property type="molecule type" value="Genomic_DNA"/>
</dbReference>
<protein>
    <submittedName>
        <fullName evidence="2">WD40 repeat-like protein</fullName>
    </submittedName>
</protein>
<dbReference type="SUPFAM" id="SSF50978">
    <property type="entry name" value="WD40 repeat-like"/>
    <property type="match status" value="1"/>
</dbReference>
<sequence length="544" mass="60347">MQPPYSDTAFDFAAPLDVDAVAPGQLPLPPTIAELFAWTQYATGAEFAPLNPSPIPDHQAFLNIAPFFKHFVAQPKAVSLGLDVADVPDVVTQQDLQGDRCDFQGIDWAMRYTTRAIFRERRVAFESQRLHPRARARRQACGILGDSATGINHVPQWHMPTPNTDDYFAFRRNNTAHKAWFPHFQLRNVLATPSRNDIYYAVHGKVMRTDAEGSPATPVIDMTKRLVSGNYPQITTLDATDKVLFAGGFDGDYAITDLTSTQENSHTWGRIRDAAHDAQSWITNHVHLSSSRHTYTPQAIVCSNDSQLRTLDCTTNTFLNTTAYPKAVNCSATSPNGRLRIVVGDFHETLITNAETGAPIESLTAHTEDAFACAWADDGIHLATAAQDSAIVIWDARRWDRPLATLFSELAIPRSLRFSPVGSGPRVLVAAEADDYVNIINAQTFASKQVFDFFGPIAGVSMPPDGQSLFVANAEKSFGGMIELERDSWTGRKRKRRGRSRWGDEYEDLVYDWESEGRMEEDERVVCGAGARERRGIDLAALDV</sequence>
<dbReference type="Pfam" id="PF00400">
    <property type="entry name" value="WD40"/>
    <property type="match status" value="1"/>
</dbReference>
<proteinExistence type="predicted"/>
<dbReference type="InterPro" id="IPR001680">
    <property type="entry name" value="WD40_rpt"/>
</dbReference>
<dbReference type="InterPro" id="IPR036322">
    <property type="entry name" value="WD40_repeat_dom_sf"/>
</dbReference>
<dbReference type="AlphaFoldDB" id="A0A2T2NX61"/>
<keyword evidence="1" id="KW-0853">WD repeat</keyword>
<dbReference type="PROSITE" id="PS50082">
    <property type="entry name" value="WD_REPEATS_2"/>
    <property type="match status" value="1"/>
</dbReference>
<gene>
    <name evidence="2" type="ORF">BS50DRAFT_487915</name>
</gene>
<evidence type="ECO:0000256" key="1">
    <source>
        <dbReference type="PROSITE-ProRule" id="PRU00221"/>
    </source>
</evidence>
<dbReference type="InterPro" id="IPR015943">
    <property type="entry name" value="WD40/YVTN_repeat-like_dom_sf"/>
</dbReference>
<dbReference type="PANTHER" id="PTHR43991">
    <property type="entry name" value="WD REPEAT PROTEIN (AFU_ORTHOLOGUE AFUA_8G05640)-RELATED"/>
    <property type="match status" value="1"/>
</dbReference>
<dbReference type="Proteomes" id="UP000240883">
    <property type="component" value="Unassembled WGS sequence"/>
</dbReference>
<feature type="repeat" description="WD" evidence="1">
    <location>
        <begin position="363"/>
        <end position="395"/>
    </location>
</feature>
<organism evidence="2 3">
    <name type="scientific">Corynespora cassiicola Philippines</name>
    <dbReference type="NCBI Taxonomy" id="1448308"/>
    <lineage>
        <taxon>Eukaryota</taxon>
        <taxon>Fungi</taxon>
        <taxon>Dikarya</taxon>
        <taxon>Ascomycota</taxon>
        <taxon>Pezizomycotina</taxon>
        <taxon>Dothideomycetes</taxon>
        <taxon>Pleosporomycetidae</taxon>
        <taxon>Pleosporales</taxon>
        <taxon>Corynesporascaceae</taxon>
        <taxon>Corynespora</taxon>
    </lineage>
</organism>
<dbReference type="STRING" id="1448308.A0A2T2NX61"/>
<dbReference type="OrthoDB" id="20669at2759"/>
<keyword evidence="3" id="KW-1185">Reference proteome</keyword>
<dbReference type="PANTHER" id="PTHR43991:SF12">
    <property type="entry name" value="WD REPEAT PROTEIN (AFU_ORTHOLOGUE AFUA_8G05640)"/>
    <property type="match status" value="1"/>
</dbReference>
<evidence type="ECO:0000313" key="3">
    <source>
        <dbReference type="Proteomes" id="UP000240883"/>
    </source>
</evidence>
<evidence type="ECO:0000313" key="2">
    <source>
        <dbReference type="EMBL" id="PSN69678.1"/>
    </source>
</evidence>
<accession>A0A2T2NX61</accession>
<dbReference type="Gene3D" id="2.130.10.10">
    <property type="entry name" value="YVTN repeat-like/Quinoprotein amine dehydrogenase"/>
    <property type="match status" value="1"/>
</dbReference>
<name>A0A2T2NX61_CORCC</name>
<reference evidence="2 3" key="1">
    <citation type="journal article" date="2018" name="Front. Microbiol.">
        <title>Genome-Wide Analysis of Corynespora cassiicola Leaf Fall Disease Putative Effectors.</title>
        <authorList>
            <person name="Lopez D."/>
            <person name="Ribeiro S."/>
            <person name="Label P."/>
            <person name="Fumanal B."/>
            <person name="Venisse J.S."/>
            <person name="Kohler A."/>
            <person name="de Oliveira R.R."/>
            <person name="Labutti K."/>
            <person name="Lipzen A."/>
            <person name="Lail K."/>
            <person name="Bauer D."/>
            <person name="Ohm R.A."/>
            <person name="Barry K.W."/>
            <person name="Spatafora J."/>
            <person name="Grigoriev I.V."/>
            <person name="Martin F.M."/>
            <person name="Pujade-Renaud V."/>
        </authorList>
    </citation>
    <scope>NUCLEOTIDE SEQUENCE [LARGE SCALE GENOMIC DNA]</scope>
    <source>
        <strain evidence="2 3">Philippines</strain>
    </source>
</reference>